<sequence length="124" mass="14182">MPEFSWEPLDFLEALEVVPIEKEYGISFRYLFAREAYSLDLTIHPMAGDVALLITCAGMTEPLVRLDLLDCPGARVIQDKRGTAIEFSAAKLLERRYDHADAPPYGFRLQLKPFVQLTTFNYPR</sequence>
<protein>
    <submittedName>
        <fullName evidence="1">Uncharacterized protein</fullName>
    </submittedName>
</protein>
<gene>
    <name evidence="1" type="ORF">ACFPQ5_11615</name>
</gene>
<dbReference type="Proteomes" id="UP001596101">
    <property type="component" value="Unassembled WGS sequence"/>
</dbReference>
<accession>A0ABW0MKR8</accession>
<organism evidence="1 2">
    <name type="scientific">Massilia suwonensis</name>
    <dbReference type="NCBI Taxonomy" id="648895"/>
    <lineage>
        <taxon>Bacteria</taxon>
        <taxon>Pseudomonadati</taxon>
        <taxon>Pseudomonadota</taxon>
        <taxon>Betaproteobacteria</taxon>
        <taxon>Burkholderiales</taxon>
        <taxon>Oxalobacteraceae</taxon>
        <taxon>Telluria group</taxon>
        <taxon>Massilia</taxon>
    </lineage>
</organism>
<proteinExistence type="predicted"/>
<keyword evidence="2" id="KW-1185">Reference proteome</keyword>
<dbReference type="RefSeq" id="WP_379755282.1">
    <property type="nucleotide sequence ID" value="NZ_JBHSMR010000013.1"/>
</dbReference>
<dbReference type="EMBL" id="JBHSMR010000013">
    <property type="protein sequence ID" value="MFC5478844.1"/>
    <property type="molecule type" value="Genomic_DNA"/>
</dbReference>
<evidence type="ECO:0000313" key="1">
    <source>
        <dbReference type="EMBL" id="MFC5478844.1"/>
    </source>
</evidence>
<reference evidence="2" key="1">
    <citation type="journal article" date="2019" name="Int. J. Syst. Evol. Microbiol.">
        <title>The Global Catalogue of Microorganisms (GCM) 10K type strain sequencing project: providing services to taxonomists for standard genome sequencing and annotation.</title>
        <authorList>
            <consortium name="The Broad Institute Genomics Platform"/>
            <consortium name="The Broad Institute Genome Sequencing Center for Infectious Disease"/>
            <person name="Wu L."/>
            <person name="Ma J."/>
        </authorList>
    </citation>
    <scope>NUCLEOTIDE SEQUENCE [LARGE SCALE GENOMIC DNA]</scope>
    <source>
        <strain evidence="2">CCUG 43111</strain>
    </source>
</reference>
<comment type="caution">
    <text evidence="1">The sequence shown here is derived from an EMBL/GenBank/DDBJ whole genome shotgun (WGS) entry which is preliminary data.</text>
</comment>
<evidence type="ECO:0000313" key="2">
    <source>
        <dbReference type="Proteomes" id="UP001596101"/>
    </source>
</evidence>
<name>A0ABW0MKR8_9BURK</name>